<keyword evidence="4 14" id="KW-0645">Protease</keyword>
<dbReference type="HOGENOM" id="CLU_037123_1_2_6"/>
<dbReference type="GO" id="GO:0046872">
    <property type="term" value="F:metal ion binding"/>
    <property type="evidence" value="ECO:0007669"/>
    <property type="project" value="UniProtKB-UniRule"/>
</dbReference>
<dbReference type="PIRSF" id="PIRSF006404">
    <property type="entry name" value="UCP006404_Pept_M50_CBS"/>
    <property type="match status" value="1"/>
</dbReference>
<keyword evidence="11 14" id="KW-0482">Metalloprotease</keyword>
<feature type="domain" description="CBS" evidence="18">
    <location>
        <begin position="334"/>
        <end position="393"/>
    </location>
</feature>
<comment type="similarity">
    <text evidence="2 14">Belongs to the peptidase M50B family.</text>
</comment>
<dbReference type="Proteomes" id="UP000000393">
    <property type="component" value="Chromosome"/>
</dbReference>
<gene>
    <name evidence="19" type="ordered locus">Nwat_2023</name>
</gene>
<dbReference type="InterPro" id="IPR000644">
    <property type="entry name" value="CBS_dom"/>
</dbReference>
<feature type="transmembrane region" description="Helical" evidence="14">
    <location>
        <begin position="234"/>
        <end position="253"/>
    </location>
</feature>
<keyword evidence="3 14" id="KW-1003">Cell membrane</keyword>
<dbReference type="CDD" id="cd06164">
    <property type="entry name" value="S2P-M50_SpoIVFB_CBS"/>
    <property type="match status" value="1"/>
</dbReference>
<dbReference type="Pfam" id="PF00571">
    <property type="entry name" value="CBS"/>
    <property type="match status" value="2"/>
</dbReference>
<dbReference type="Pfam" id="PF02163">
    <property type="entry name" value="Peptidase_M50"/>
    <property type="match status" value="1"/>
</dbReference>
<feature type="transmembrane region" description="Helical" evidence="14">
    <location>
        <begin position="12"/>
        <end position="36"/>
    </location>
</feature>
<keyword evidence="7" id="KW-0677">Repeat</keyword>
<evidence type="ECO:0000256" key="4">
    <source>
        <dbReference type="ARBA" id="ARBA00022670"/>
    </source>
</evidence>
<accession>D8K7I0</accession>
<evidence type="ECO:0000313" key="20">
    <source>
        <dbReference type="Proteomes" id="UP000000393"/>
    </source>
</evidence>
<feature type="domain" description="CBS" evidence="18">
    <location>
        <begin position="271"/>
        <end position="328"/>
    </location>
</feature>
<organism evidence="19 20">
    <name type="scientific">Nitrosococcus watsoni (strain C-113)</name>
    <dbReference type="NCBI Taxonomy" id="105559"/>
    <lineage>
        <taxon>Bacteria</taxon>
        <taxon>Pseudomonadati</taxon>
        <taxon>Pseudomonadota</taxon>
        <taxon>Gammaproteobacteria</taxon>
        <taxon>Chromatiales</taxon>
        <taxon>Chromatiaceae</taxon>
        <taxon>Nitrosococcus</taxon>
    </lineage>
</organism>
<dbReference type="OrthoDB" id="8772544at2"/>
<feature type="binding site" evidence="16">
    <location>
        <position position="67"/>
    </location>
    <ligand>
        <name>Zn(2+)</name>
        <dbReference type="ChEBI" id="CHEBI:29105"/>
        <note>catalytic</note>
    </ligand>
</feature>
<evidence type="ECO:0000256" key="12">
    <source>
        <dbReference type="ARBA" id="ARBA00023122"/>
    </source>
</evidence>
<proteinExistence type="inferred from homology"/>
<dbReference type="AlphaFoldDB" id="D8K7I0"/>
<evidence type="ECO:0000256" key="2">
    <source>
        <dbReference type="ARBA" id="ARBA00007931"/>
    </source>
</evidence>
<evidence type="ECO:0000256" key="6">
    <source>
        <dbReference type="ARBA" id="ARBA00022723"/>
    </source>
</evidence>
<evidence type="ECO:0000259" key="18">
    <source>
        <dbReference type="PROSITE" id="PS51371"/>
    </source>
</evidence>
<dbReference type="RefSeq" id="WP_013220948.1">
    <property type="nucleotide sequence ID" value="NC_014315.1"/>
</dbReference>
<dbReference type="EMBL" id="CP002086">
    <property type="protein sequence ID" value="ADJ28857.1"/>
    <property type="molecule type" value="Genomic_DNA"/>
</dbReference>
<dbReference type="InterPro" id="IPR016483">
    <property type="entry name" value="UCP006404_Pept_M50_CBS"/>
</dbReference>
<feature type="active site" evidence="15">
    <location>
        <position position="68"/>
    </location>
</feature>
<evidence type="ECO:0000256" key="1">
    <source>
        <dbReference type="ARBA" id="ARBA00004651"/>
    </source>
</evidence>
<sequence>MPTGIRIGRIAGIGVYLDWSLSIIFFLLTFSLAVGVFPRWHPDWGPGVTWGTAIAAATLFLVSVFIHELSHALMGRAHGIEIKRITLFIFGGMAHLEQEPHAWRAELWMAIVGPITSLVLGAIFLFLGSLITGPLEVDTANAEQLFTALSPLATLLFWLGPVNIILGLFNLVPGFPLDGGRVLRALLWGISGNFRQATQWASRAGQFFAWMLIITGFAMILGFQVPFFGTGLVGGLWLAFIGWFLNNAAVASYQQLLVREALEDIPVSRLMQTDFIKVTPDMRVRTLVEEHLMRSDQRAFPVEENNRLAGIISIPDVRKISRESWSQTTIGKIMTPASKIALTSPNEGAAQALFTLAQRNVNQLPVVENGQIRGLIRREDLLKWLSLHGKHALKGLQDKHTLPE</sequence>
<evidence type="ECO:0000256" key="3">
    <source>
        <dbReference type="ARBA" id="ARBA00022475"/>
    </source>
</evidence>
<dbReference type="SUPFAM" id="SSF54631">
    <property type="entry name" value="CBS-domain pair"/>
    <property type="match status" value="1"/>
</dbReference>
<keyword evidence="20" id="KW-1185">Reference proteome</keyword>
<dbReference type="GO" id="GO:0008237">
    <property type="term" value="F:metallopeptidase activity"/>
    <property type="evidence" value="ECO:0007669"/>
    <property type="project" value="UniProtKB-UniRule"/>
</dbReference>
<dbReference type="eggNOG" id="COG0517">
    <property type="taxonomic scope" value="Bacteria"/>
</dbReference>
<keyword evidence="5 14" id="KW-0812">Transmembrane</keyword>
<dbReference type="GO" id="GO:0005886">
    <property type="term" value="C:plasma membrane"/>
    <property type="evidence" value="ECO:0007669"/>
    <property type="project" value="UniProtKB-SubCell"/>
</dbReference>
<dbReference type="KEGG" id="nwa:Nwat_2023"/>
<evidence type="ECO:0000256" key="13">
    <source>
        <dbReference type="ARBA" id="ARBA00023136"/>
    </source>
</evidence>
<feature type="transmembrane region" description="Helical" evidence="14">
    <location>
        <begin position="48"/>
        <end position="66"/>
    </location>
</feature>
<dbReference type="SMART" id="SM00116">
    <property type="entry name" value="CBS"/>
    <property type="match status" value="2"/>
</dbReference>
<keyword evidence="8 14" id="KW-0378">Hydrolase</keyword>
<feature type="binding site" evidence="16">
    <location>
        <position position="178"/>
    </location>
    <ligand>
        <name>Zn(2+)</name>
        <dbReference type="ChEBI" id="CHEBI:29105"/>
        <note>catalytic</note>
    </ligand>
</feature>
<evidence type="ECO:0000256" key="8">
    <source>
        <dbReference type="ARBA" id="ARBA00022801"/>
    </source>
</evidence>
<dbReference type="PANTHER" id="PTHR39188">
    <property type="entry name" value="MEMBRANE-ASSOCIATED ZINC METALLOPROTEASE M50B"/>
    <property type="match status" value="1"/>
</dbReference>
<evidence type="ECO:0000256" key="14">
    <source>
        <dbReference type="PIRNR" id="PIRNR006404"/>
    </source>
</evidence>
<dbReference type="PANTHER" id="PTHR39188:SF3">
    <property type="entry name" value="STAGE IV SPORULATION PROTEIN FB"/>
    <property type="match status" value="1"/>
</dbReference>
<evidence type="ECO:0000256" key="16">
    <source>
        <dbReference type="PIRSR" id="PIRSR006404-2"/>
    </source>
</evidence>
<feature type="transmembrane region" description="Helical" evidence="14">
    <location>
        <begin position="207"/>
        <end position="228"/>
    </location>
</feature>
<dbReference type="Gene3D" id="3.10.580.10">
    <property type="entry name" value="CBS-domain"/>
    <property type="match status" value="2"/>
</dbReference>
<evidence type="ECO:0000256" key="10">
    <source>
        <dbReference type="ARBA" id="ARBA00022989"/>
    </source>
</evidence>
<evidence type="ECO:0000256" key="7">
    <source>
        <dbReference type="ARBA" id="ARBA00022737"/>
    </source>
</evidence>
<evidence type="ECO:0000256" key="5">
    <source>
        <dbReference type="ARBA" id="ARBA00022692"/>
    </source>
</evidence>
<keyword evidence="9 14" id="KW-0862">Zinc</keyword>
<evidence type="ECO:0000313" key="19">
    <source>
        <dbReference type="EMBL" id="ADJ28857.1"/>
    </source>
</evidence>
<dbReference type="PROSITE" id="PS51371">
    <property type="entry name" value="CBS"/>
    <property type="match status" value="2"/>
</dbReference>
<dbReference type="eggNOG" id="COG1994">
    <property type="taxonomic scope" value="Bacteria"/>
</dbReference>
<name>D8K7I0_NITWC</name>
<comment type="cofactor">
    <cofactor evidence="14 16">
        <name>Zn(2+)</name>
        <dbReference type="ChEBI" id="CHEBI:29105"/>
    </cofactor>
    <text evidence="14 16">Binds 1 zinc ion per subunit.</text>
</comment>
<keyword evidence="12 17" id="KW-0129">CBS domain</keyword>
<evidence type="ECO:0000256" key="17">
    <source>
        <dbReference type="PROSITE-ProRule" id="PRU00703"/>
    </source>
</evidence>
<evidence type="ECO:0000256" key="9">
    <source>
        <dbReference type="ARBA" id="ARBA00022833"/>
    </source>
</evidence>
<protein>
    <recommendedName>
        <fullName evidence="14">Zinc metalloprotease</fullName>
    </recommendedName>
</protein>
<dbReference type="GO" id="GO:0006508">
    <property type="term" value="P:proteolysis"/>
    <property type="evidence" value="ECO:0007669"/>
    <property type="project" value="UniProtKB-KW"/>
</dbReference>
<keyword evidence="6 14" id="KW-0479">Metal-binding</keyword>
<dbReference type="InterPro" id="IPR046342">
    <property type="entry name" value="CBS_dom_sf"/>
</dbReference>
<feature type="transmembrane region" description="Helical" evidence="14">
    <location>
        <begin position="107"/>
        <end position="132"/>
    </location>
</feature>
<reference evidence="19 20" key="1">
    <citation type="submission" date="2010-06" db="EMBL/GenBank/DDBJ databases">
        <title>Complete sequence of chromosome of Nitrosococcus watsoni C-113.</title>
        <authorList>
            <consortium name="US DOE Joint Genome Institute"/>
            <person name="Lucas S."/>
            <person name="Copeland A."/>
            <person name="Lapidus A."/>
            <person name="Cheng J.-F."/>
            <person name="Bruce D."/>
            <person name="Goodwin L."/>
            <person name="Pitluck S."/>
            <person name="Malfatti S.A."/>
            <person name="Chain P.S.G."/>
            <person name="Land M."/>
            <person name="Hauser L."/>
            <person name="Kyrpides N."/>
            <person name="Ivanova N."/>
            <person name="Cambell M.A."/>
            <person name="Heidelberg J.F."/>
            <person name="Klotz M.G."/>
            <person name="Woyke T."/>
        </authorList>
    </citation>
    <scope>NUCLEOTIDE SEQUENCE [LARGE SCALE GENOMIC DNA]</scope>
    <source>
        <strain evidence="19 20">C-113</strain>
    </source>
</reference>
<evidence type="ECO:0000256" key="15">
    <source>
        <dbReference type="PIRSR" id="PIRSR006404-1"/>
    </source>
</evidence>
<evidence type="ECO:0000256" key="11">
    <source>
        <dbReference type="ARBA" id="ARBA00023049"/>
    </source>
</evidence>
<feature type="binding site" evidence="16">
    <location>
        <position position="71"/>
    </location>
    <ligand>
        <name>Zn(2+)</name>
        <dbReference type="ChEBI" id="CHEBI:29105"/>
        <note>catalytic</note>
    </ligand>
</feature>
<keyword evidence="10 14" id="KW-1133">Transmembrane helix</keyword>
<keyword evidence="13 14" id="KW-0472">Membrane</keyword>
<comment type="subcellular location">
    <subcellularLocation>
        <location evidence="1 14">Cell membrane</location>
        <topology evidence="1 14">Multi-pass membrane protein</topology>
    </subcellularLocation>
</comment>
<feature type="transmembrane region" description="Helical" evidence="14">
    <location>
        <begin position="152"/>
        <end position="172"/>
    </location>
</feature>
<dbReference type="STRING" id="105559.Nwat_2023"/>
<dbReference type="InterPro" id="IPR008915">
    <property type="entry name" value="Peptidase_M50"/>
</dbReference>